<dbReference type="AlphaFoldDB" id="A0A8H7VL30"/>
<organism evidence="2 3">
    <name type="scientific">Circinella minor</name>
    <dbReference type="NCBI Taxonomy" id="1195481"/>
    <lineage>
        <taxon>Eukaryota</taxon>
        <taxon>Fungi</taxon>
        <taxon>Fungi incertae sedis</taxon>
        <taxon>Mucoromycota</taxon>
        <taxon>Mucoromycotina</taxon>
        <taxon>Mucoromycetes</taxon>
        <taxon>Mucorales</taxon>
        <taxon>Lichtheimiaceae</taxon>
        <taxon>Circinella</taxon>
    </lineage>
</organism>
<reference evidence="2 3" key="1">
    <citation type="submission" date="2020-12" db="EMBL/GenBank/DDBJ databases">
        <title>Metabolic potential, ecology and presence of endohyphal bacteria is reflected in genomic diversity of Mucoromycotina.</title>
        <authorList>
            <person name="Muszewska A."/>
            <person name="Okrasinska A."/>
            <person name="Steczkiewicz K."/>
            <person name="Drgas O."/>
            <person name="Orlowska M."/>
            <person name="Perlinska-Lenart U."/>
            <person name="Aleksandrzak-Piekarczyk T."/>
            <person name="Szatraj K."/>
            <person name="Zielenkiewicz U."/>
            <person name="Pilsyk S."/>
            <person name="Malc E."/>
            <person name="Mieczkowski P."/>
            <person name="Kruszewska J.S."/>
            <person name="Biernat P."/>
            <person name="Pawlowska J."/>
        </authorList>
    </citation>
    <scope>NUCLEOTIDE SEQUENCE [LARGE SCALE GENOMIC DNA]</scope>
    <source>
        <strain evidence="2 3">CBS 142.35</strain>
    </source>
</reference>
<dbReference type="Proteomes" id="UP000646827">
    <property type="component" value="Unassembled WGS sequence"/>
</dbReference>
<name>A0A8H7VL30_9FUNG</name>
<evidence type="ECO:0000313" key="2">
    <source>
        <dbReference type="EMBL" id="KAG2222862.1"/>
    </source>
</evidence>
<proteinExistence type="predicted"/>
<feature type="compositionally biased region" description="Polar residues" evidence="1">
    <location>
        <begin position="45"/>
        <end position="61"/>
    </location>
</feature>
<evidence type="ECO:0000313" key="3">
    <source>
        <dbReference type="Proteomes" id="UP000646827"/>
    </source>
</evidence>
<evidence type="ECO:0000256" key="1">
    <source>
        <dbReference type="SAM" id="MobiDB-lite"/>
    </source>
</evidence>
<accession>A0A8H7VL30</accession>
<gene>
    <name evidence="2" type="ORF">INT45_000477</name>
</gene>
<feature type="region of interest" description="Disordered" evidence="1">
    <location>
        <begin position="45"/>
        <end position="77"/>
    </location>
</feature>
<protein>
    <submittedName>
        <fullName evidence="2">Uncharacterized protein</fullName>
    </submittedName>
</protein>
<sequence>MKNSPKSIFVGWTTLALCAVGGYIGSKKYTDYRLKEYTSSGGFRSKAKQAQLNQEQNTMNDNDGENKPLRRSVQRTL</sequence>
<comment type="caution">
    <text evidence="2">The sequence shown here is derived from an EMBL/GenBank/DDBJ whole genome shotgun (WGS) entry which is preliminary data.</text>
</comment>
<dbReference type="OrthoDB" id="2405292at2759"/>
<dbReference type="EMBL" id="JAEPRB010000073">
    <property type="protein sequence ID" value="KAG2222862.1"/>
    <property type="molecule type" value="Genomic_DNA"/>
</dbReference>
<keyword evidence="3" id="KW-1185">Reference proteome</keyword>